<dbReference type="SUPFAM" id="SSF53474">
    <property type="entry name" value="alpha/beta-Hydrolases"/>
    <property type="match status" value="1"/>
</dbReference>
<proteinExistence type="predicted"/>
<dbReference type="Gene3D" id="3.40.50.1820">
    <property type="entry name" value="alpha/beta hydrolase"/>
    <property type="match status" value="1"/>
</dbReference>
<dbReference type="InterPro" id="IPR050266">
    <property type="entry name" value="AB_hydrolase_sf"/>
</dbReference>
<sequence length="291" mass="33009">MINRIGGMAMWEQQLIKTSRGTFEAFTKGEGKPICITHHYSEFNANGNLFANPFTEHYQVFLVNLRGTTNSAPSESETDLSMGETVKDLEAIRKALNFEDWAFAGHSAGGMLGLVYALNFPESLTKIFVCGAAASKNYMMHPDSIYCKENPNNPRLRECLQILNNPESSPEERRTAGRDWYAMSLYRPEKMDEYTSKPNSGKSVPKRLDYFAYKEVHNFDLTEQLSDITVPTLVACGRYDAQCPHDCCVEIAEGIPHSKLITFEESNHNPFVEEPEKFVAAVKEFYLHKMF</sequence>
<comment type="caution">
    <text evidence="3">The sequence shown here is derived from an EMBL/GenBank/DDBJ whole genome shotgun (WGS) entry which is preliminary data.</text>
</comment>
<organism evidence="3 4">
    <name type="scientific">Chungangia koreensis</name>
    <dbReference type="NCBI Taxonomy" id="752657"/>
    <lineage>
        <taxon>Bacteria</taxon>
        <taxon>Bacillati</taxon>
        <taxon>Bacillota</taxon>
        <taxon>Bacilli</taxon>
        <taxon>Lactobacillales</taxon>
        <taxon>Chungangia</taxon>
    </lineage>
</organism>
<dbReference type="Gene3D" id="6.10.140.700">
    <property type="match status" value="1"/>
</dbReference>
<keyword evidence="1 3" id="KW-0378">Hydrolase</keyword>
<dbReference type="InterPro" id="IPR029058">
    <property type="entry name" value="AB_hydrolase_fold"/>
</dbReference>
<dbReference type="RefSeq" id="WP_378151120.1">
    <property type="nucleotide sequence ID" value="NZ_JBHSEC010000001.1"/>
</dbReference>
<dbReference type="PANTHER" id="PTHR43798:SF31">
    <property type="entry name" value="AB HYDROLASE SUPERFAMILY PROTEIN YCLE"/>
    <property type="match status" value="1"/>
</dbReference>
<evidence type="ECO:0000313" key="3">
    <source>
        <dbReference type="EMBL" id="MFC4408916.1"/>
    </source>
</evidence>
<keyword evidence="4" id="KW-1185">Reference proteome</keyword>
<name>A0ABV8WZ41_9LACT</name>
<dbReference type="EMBL" id="JBHSEC010000001">
    <property type="protein sequence ID" value="MFC4408916.1"/>
    <property type="molecule type" value="Genomic_DNA"/>
</dbReference>
<dbReference type="PANTHER" id="PTHR43798">
    <property type="entry name" value="MONOACYLGLYCEROL LIPASE"/>
    <property type="match status" value="1"/>
</dbReference>
<evidence type="ECO:0000313" key="4">
    <source>
        <dbReference type="Proteomes" id="UP001595817"/>
    </source>
</evidence>
<dbReference type="InterPro" id="IPR000073">
    <property type="entry name" value="AB_hydrolase_1"/>
</dbReference>
<protein>
    <submittedName>
        <fullName evidence="3">Alpha/beta fold hydrolase</fullName>
    </submittedName>
</protein>
<dbReference type="Proteomes" id="UP001595817">
    <property type="component" value="Unassembled WGS sequence"/>
</dbReference>
<dbReference type="GO" id="GO:0016787">
    <property type="term" value="F:hydrolase activity"/>
    <property type="evidence" value="ECO:0007669"/>
    <property type="project" value="UniProtKB-KW"/>
</dbReference>
<dbReference type="Pfam" id="PF00561">
    <property type="entry name" value="Abhydrolase_1"/>
    <property type="match status" value="1"/>
</dbReference>
<reference evidence="4" key="1">
    <citation type="journal article" date="2019" name="Int. J. Syst. Evol. Microbiol.">
        <title>The Global Catalogue of Microorganisms (GCM) 10K type strain sequencing project: providing services to taxonomists for standard genome sequencing and annotation.</title>
        <authorList>
            <consortium name="The Broad Institute Genomics Platform"/>
            <consortium name="The Broad Institute Genome Sequencing Center for Infectious Disease"/>
            <person name="Wu L."/>
            <person name="Ma J."/>
        </authorList>
    </citation>
    <scope>NUCLEOTIDE SEQUENCE [LARGE SCALE GENOMIC DNA]</scope>
    <source>
        <strain evidence="4">CCUG 59778</strain>
    </source>
</reference>
<accession>A0ABV8WZ41</accession>
<evidence type="ECO:0000259" key="2">
    <source>
        <dbReference type="Pfam" id="PF00561"/>
    </source>
</evidence>
<evidence type="ECO:0000256" key="1">
    <source>
        <dbReference type="ARBA" id="ARBA00022801"/>
    </source>
</evidence>
<gene>
    <name evidence="3" type="ORF">ACFOZY_00560</name>
</gene>
<feature type="domain" description="AB hydrolase-1" evidence="2">
    <location>
        <begin position="50"/>
        <end position="275"/>
    </location>
</feature>